<name>A0A928W0C5_9CYAN</name>
<dbReference type="PROSITE" id="PS50042">
    <property type="entry name" value="CNMP_BINDING_3"/>
    <property type="match status" value="1"/>
</dbReference>
<evidence type="ECO:0000313" key="3">
    <source>
        <dbReference type="EMBL" id="MBE9041626.1"/>
    </source>
</evidence>
<dbReference type="Gene3D" id="2.60.120.10">
    <property type="entry name" value="Jelly Rolls"/>
    <property type="match status" value="1"/>
</dbReference>
<dbReference type="InterPro" id="IPR000595">
    <property type="entry name" value="cNMP-bd_dom"/>
</dbReference>
<dbReference type="SUPFAM" id="SSF51206">
    <property type="entry name" value="cAMP-binding domain-like"/>
    <property type="match status" value="1"/>
</dbReference>
<sequence>MTVKTGRRFVQYGYVGLVIGYFVYYGLYAGNLDYYFSGAWTHEETQIAKLLNPGFYLFNRPISIPKLVAVPLTLSFFVLLCYATGNRLESIYRGYLKHHDRDFNPEKVLHRCFSIATFLAFNLFFIYGGRPEILRWSESAQWLFNAAIAMVSTLWLYRNWNRSWEQYQRESDAEKLRRQLKKLPLNFPQILDGKSIDDLTPEAVYILAKTLPGITQQDRLQIYRGILKEAIAEGRTNTATSLEVFEQMRQHLGIADDEHYTTIAELGIEDPDLLDSRGQHSREEQLRLESYCEALSYLLMECIDRGIPYHRAIELKSRQVRMLQQAYRITGNEHDRILTQLFDRDSDLRTHAEALLSQLQVYTCRHQALTHSVPNPHAAAFVLLRSLVVPVQQRLTTQLLGILEIIGEEDDAISLAKRVGLLAGNLLPQILQDQTAHWRSRLSPHLVEVLVPNWKIEENPRLSTQLGRPMRSDVAIDVLEDLIGEPNTIVRALGLYALHQLKPEGGRQQAKHLLSQGISDELSIETANKILQPRSPLTTLEQMLRLVKTGRFDGLKPPLLMALVRVATLRTYQADEVLYHWEESAAQISILIRGKAEIQSVDDLQAKSIGTIVPGQIIGTDWGQTREREVAKAVAVMDGTEVLAISTADFDRLLHQHPPLAQIFLMQLRWGQREDAVMG</sequence>
<feature type="transmembrane region" description="Helical" evidence="1">
    <location>
        <begin position="108"/>
        <end position="127"/>
    </location>
</feature>
<keyword evidence="4" id="KW-1185">Reference proteome</keyword>
<feature type="domain" description="Cyclic nucleotide-binding" evidence="2">
    <location>
        <begin position="551"/>
        <end position="654"/>
    </location>
</feature>
<evidence type="ECO:0000313" key="4">
    <source>
        <dbReference type="Proteomes" id="UP000621799"/>
    </source>
</evidence>
<reference evidence="3" key="1">
    <citation type="submission" date="2020-10" db="EMBL/GenBank/DDBJ databases">
        <authorList>
            <person name="Castelo-Branco R."/>
            <person name="Eusebio N."/>
            <person name="Adriana R."/>
            <person name="Vieira A."/>
            <person name="Brugerolle De Fraissinette N."/>
            <person name="Rezende De Castro R."/>
            <person name="Schneider M.P."/>
            <person name="Vasconcelos V."/>
            <person name="Leao P.N."/>
        </authorList>
    </citation>
    <scope>NUCLEOTIDE SEQUENCE</scope>
    <source>
        <strain evidence="3">LEGE 11467</strain>
    </source>
</reference>
<keyword evidence="1" id="KW-0812">Transmembrane</keyword>
<proteinExistence type="predicted"/>
<organism evidence="3 4">
    <name type="scientific">Zarconia navalis LEGE 11467</name>
    <dbReference type="NCBI Taxonomy" id="1828826"/>
    <lineage>
        <taxon>Bacteria</taxon>
        <taxon>Bacillati</taxon>
        <taxon>Cyanobacteriota</taxon>
        <taxon>Cyanophyceae</taxon>
        <taxon>Oscillatoriophycideae</taxon>
        <taxon>Oscillatoriales</taxon>
        <taxon>Oscillatoriales incertae sedis</taxon>
        <taxon>Zarconia</taxon>
        <taxon>Zarconia navalis</taxon>
    </lineage>
</organism>
<gene>
    <name evidence="3" type="ORF">IQ235_12630</name>
</gene>
<keyword evidence="1" id="KW-1133">Transmembrane helix</keyword>
<comment type="caution">
    <text evidence="3">The sequence shown here is derived from an EMBL/GenBank/DDBJ whole genome shotgun (WGS) entry which is preliminary data.</text>
</comment>
<feature type="transmembrane region" description="Helical" evidence="1">
    <location>
        <begin position="67"/>
        <end position="88"/>
    </location>
</feature>
<keyword evidence="1" id="KW-0472">Membrane</keyword>
<accession>A0A928W0C5</accession>
<dbReference type="RefSeq" id="WP_264321825.1">
    <property type="nucleotide sequence ID" value="NZ_JADEXN010000222.1"/>
</dbReference>
<dbReference type="InterPro" id="IPR018490">
    <property type="entry name" value="cNMP-bd_dom_sf"/>
</dbReference>
<dbReference type="Proteomes" id="UP000621799">
    <property type="component" value="Unassembled WGS sequence"/>
</dbReference>
<evidence type="ECO:0000259" key="2">
    <source>
        <dbReference type="PROSITE" id="PS50042"/>
    </source>
</evidence>
<dbReference type="Pfam" id="PF00027">
    <property type="entry name" value="cNMP_binding"/>
    <property type="match status" value="1"/>
</dbReference>
<evidence type="ECO:0000256" key="1">
    <source>
        <dbReference type="SAM" id="Phobius"/>
    </source>
</evidence>
<dbReference type="AlphaFoldDB" id="A0A928W0C5"/>
<dbReference type="InterPro" id="IPR014710">
    <property type="entry name" value="RmlC-like_jellyroll"/>
</dbReference>
<dbReference type="EMBL" id="JADEXN010000222">
    <property type="protein sequence ID" value="MBE9041626.1"/>
    <property type="molecule type" value="Genomic_DNA"/>
</dbReference>
<feature type="transmembrane region" description="Helical" evidence="1">
    <location>
        <begin position="12"/>
        <end position="30"/>
    </location>
</feature>
<protein>
    <submittedName>
        <fullName evidence="3">Cyclic nucleotide-binding domain-containing protein</fullName>
    </submittedName>
</protein>
<dbReference type="CDD" id="cd00038">
    <property type="entry name" value="CAP_ED"/>
    <property type="match status" value="1"/>
</dbReference>